<evidence type="ECO:0000256" key="1">
    <source>
        <dbReference type="SAM" id="MobiDB-lite"/>
    </source>
</evidence>
<accession>A0ABS1U9H4</accession>
<evidence type="ECO:0000313" key="3">
    <source>
        <dbReference type="Proteomes" id="UP000660885"/>
    </source>
</evidence>
<comment type="caution">
    <text evidence="2">The sequence shown here is derived from an EMBL/GenBank/DDBJ whole genome shotgun (WGS) entry which is preliminary data.</text>
</comment>
<dbReference type="Proteomes" id="UP000660885">
    <property type="component" value="Unassembled WGS sequence"/>
</dbReference>
<gene>
    <name evidence="2" type="ORF">JMJ56_22395</name>
</gene>
<sequence>MRSFIALPVMVLGFILTLMAAFLDYIGGLVMELGLITAGDSPRDDFWLNKPHPEDRHNNS</sequence>
<reference evidence="2 3" key="1">
    <citation type="submission" date="2021-01" db="EMBL/GenBank/DDBJ databases">
        <title>Belnapia mucosa sp. nov. and Belnapia arida sp. nov., isolated from the Tabernas Desert (Almeria, Spain).</title>
        <authorList>
            <person name="Molina-Menor E."/>
            <person name="Vidal-Verdu A."/>
            <person name="Calonge A."/>
            <person name="Satari L."/>
            <person name="Pereto J."/>
            <person name="Porcar M."/>
        </authorList>
    </citation>
    <scope>NUCLEOTIDE SEQUENCE [LARGE SCALE GENOMIC DNA]</scope>
    <source>
        <strain evidence="2 3">T18</strain>
    </source>
</reference>
<name>A0ABS1U9H4_9PROT</name>
<evidence type="ECO:0000313" key="2">
    <source>
        <dbReference type="EMBL" id="MBL6080770.1"/>
    </source>
</evidence>
<feature type="region of interest" description="Disordered" evidence="1">
    <location>
        <begin position="41"/>
        <end position="60"/>
    </location>
</feature>
<protein>
    <submittedName>
        <fullName evidence="2">Uncharacterized protein</fullName>
    </submittedName>
</protein>
<dbReference type="RefSeq" id="WP_202834001.1">
    <property type="nucleotide sequence ID" value="NZ_JAETWB010000017.1"/>
</dbReference>
<keyword evidence="3" id="KW-1185">Reference proteome</keyword>
<organism evidence="2 3">
    <name type="scientific">Belnapia arida</name>
    <dbReference type="NCBI Taxonomy" id="2804533"/>
    <lineage>
        <taxon>Bacteria</taxon>
        <taxon>Pseudomonadati</taxon>
        <taxon>Pseudomonadota</taxon>
        <taxon>Alphaproteobacteria</taxon>
        <taxon>Acetobacterales</taxon>
        <taxon>Roseomonadaceae</taxon>
        <taxon>Belnapia</taxon>
    </lineage>
</organism>
<proteinExistence type="predicted"/>
<dbReference type="EMBL" id="JAETWB010000017">
    <property type="protein sequence ID" value="MBL6080770.1"/>
    <property type="molecule type" value="Genomic_DNA"/>
</dbReference>